<comment type="subcellular location">
    <subcellularLocation>
        <location evidence="1">Membrane</location>
        <topology evidence="1">Multi-pass membrane protein</topology>
    </subcellularLocation>
</comment>
<dbReference type="GO" id="GO:0016020">
    <property type="term" value="C:membrane"/>
    <property type="evidence" value="ECO:0007669"/>
    <property type="project" value="UniProtKB-SubCell"/>
</dbReference>
<dbReference type="Pfam" id="PF07690">
    <property type="entry name" value="MFS_1"/>
    <property type="match status" value="1"/>
</dbReference>
<dbReference type="InterPro" id="IPR011701">
    <property type="entry name" value="MFS"/>
</dbReference>
<dbReference type="RefSeq" id="WP_075570454.1">
    <property type="nucleotide sequence ID" value="NZ_MSDO01000017.1"/>
</dbReference>
<feature type="transmembrane region" description="Helical" evidence="5">
    <location>
        <begin position="294"/>
        <end position="312"/>
    </location>
</feature>
<evidence type="ECO:0000256" key="1">
    <source>
        <dbReference type="ARBA" id="ARBA00004141"/>
    </source>
</evidence>
<reference evidence="6 7" key="1">
    <citation type="submission" date="2016-12" db="EMBL/GenBank/DDBJ databases">
        <title>Draft genome sequences of strains Salinicola socius SMB35, Salinicola sp. MH3R3-1 and Chromohalobacter sp. SMB17 from the Verkhnekamsk potash mining region of Russia.</title>
        <authorList>
            <person name="Mavrodi D.V."/>
            <person name="Olsson B.E."/>
            <person name="Korsakova E.S."/>
            <person name="Pyankova A."/>
            <person name="Mavrodi O.V."/>
            <person name="Plotnikova E.G."/>
        </authorList>
    </citation>
    <scope>NUCLEOTIDE SEQUENCE [LARGE SCALE GENOMIC DNA]</scope>
    <source>
        <strain evidence="6 7">SMB35</strain>
    </source>
</reference>
<name>A0A1Q8SRI9_9GAMM</name>
<feature type="transmembrane region" description="Helical" evidence="5">
    <location>
        <begin position="351"/>
        <end position="375"/>
    </location>
</feature>
<dbReference type="SUPFAM" id="SSF103473">
    <property type="entry name" value="MFS general substrate transporter"/>
    <property type="match status" value="1"/>
</dbReference>
<dbReference type="InterPro" id="IPR051788">
    <property type="entry name" value="MFS_Transporter"/>
</dbReference>
<accession>A0A1Q8SRI9</accession>
<feature type="transmembrane region" description="Helical" evidence="5">
    <location>
        <begin position="324"/>
        <end position="345"/>
    </location>
</feature>
<sequence length="378" mass="39200">MPSARKTWLAVAAAFVLNGGLFGAWASRIPTVVQHNDIDGGQLGLLLLLLALGAIVSFPLAGRASDAFGAARTTLAIALFYSVALVLIALAPNLWLLAPALFLFGSAHGSMDVAMNSWAGEAERYIGRRVMSSLHAMWSLGAGLGAAAGYVAVKLDLGLVVHFTSFAVLLYAVTSWFAHIGWQSETRPRAPGGSLFPLPKGPLLWVGVIAMCASIGEGAMADWSALFLVAVTAASEAQGALGYTVFSAAMVIMRLLGDRVISILGPTQAARFAGASALAGVLLAVLFAHLYTALAGFVLLGVGYALIMPLAITRAANDPQTSPGVAIASVATLGYGAMLFGPPAIGFTAHFITLHYAFCLLGILAFFIILCAPALDRR</sequence>
<keyword evidence="2 5" id="KW-0812">Transmembrane</keyword>
<feature type="transmembrane region" description="Helical" evidence="5">
    <location>
        <begin position="136"/>
        <end position="153"/>
    </location>
</feature>
<keyword evidence="4 5" id="KW-0472">Membrane</keyword>
<evidence type="ECO:0000256" key="4">
    <source>
        <dbReference type="ARBA" id="ARBA00023136"/>
    </source>
</evidence>
<feature type="transmembrane region" description="Helical" evidence="5">
    <location>
        <begin position="159"/>
        <end position="182"/>
    </location>
</feature>
<dbReference type="GO" id="GO:0022857">
    <property type="term" value="F:transmembrane transporter activity"/>
    <property type="evidence" value="ECO:0007669"/>
    <property type="project" value="InterPro"/>
</dbReference>
<dbReference type="OrthoDB" id="9810941at2"/>
<dbReference type="PANTHER" id="PTHR23514:SF13">
    <property type="entry name" value="INNER MEMBRANE PROTEIN YBJJ"/>
    <property type="match status" value="1"/>
</dbReference>
<evidence type="ECO:0000256" key="3">
    <source>
        <dbReference type="ARBA" id="ARBA00022989"/>
    </source>
</evidence>
<dbReference type="Proteomes" id="UP000186878">
    <property type="component" value="Unassembled WGS sequence"/>
</dbReference>
<dbReference type="AlphaFoldDB" id="A0A1Q8SRI9"/>
<evidence type="ECO:0000313" key="7">
    <source>
        <dbReference type="Proteomes" id="UP000186878"/>
    </source>
</evidence>
<organism evidence="6 7">
    <name type="scientific">Salinicola socius</name>
    <dbReference type="NCBI Taxonomy" id="404433"/>
    <lineage>
        <taxon>Bacteria</taxon>
        <taxon>Pseudomonadati</taxon>
        <taxon>Pseudomonadota</taxon>
        <taxon>Gammaproteobacteria</taxon>
        <taxon>Oceanospirillales</taxon>
        <taxon>Halomonadaceae</taxon>
        <taxon>Salinicola</taxon>
    </lineage>
</organism>
<evidence type="ECO:0000313" key="6">
    <source>
        <dbReference type="EMBL" id="OLO04046.1"/>
    </source>
</evidence>
<gene>
    <name evidence="6" type="ORF">BTW07_12275</name>
</gene>
<protein>
    <submittedName>
        <fullName evidence="6">MFS transporter</fullName>
    </submittedName>
</protein>
<dbReference type="InterPro" id="IPR036259">
    <property type="entry name" value="MFS_trans_sf"/>
</dbReference>
<feature type="transmembrane region" description="Helical" evidence="5">
    <location>
        <begin position="42"/>
        <end position="61"/>
    </location>
</feature>
<feature type="transmembrane region" description="Helical" evidence="5">
    <location>
        <begin position="203"/>
        <end position="234"/>
    </location>
</feature>
<dbReference type="CDD" id="cd17393">
    <property type="entry name" value="MFS_MosC_like"/>
    <property type="match status" value="1"/>
</dbReference>
<dbReference type="PANTHER" id="PTHR23514">
    <property type="entry name" value="BYPASS OF STOP CODON PROTEIN 6"/>
    <property type="match status" value="1"/>
</dbReference>
<keyword evidence="3 5" id="KW-1133">Transmembrane helix</keyword>
<comment type="caution">
    <text evidence="6">The sequence shown here is derived from an EMBL/GenBank/DDBJ whole genome shotgun (WGS) entry which is preliminary data.</text>
</comment>
<evidence type="ECO:0000256" key="2">
    <source>
        <dbReference type="ARBA" id="ARBA00022692"/>
    </source>
</evidence>
<keyword evidence="7" id="KW-1185">Reference proteome</keyword>
<dbReference type="EMBL" id="MSDO01000017">
    <property type="protein sequence ID" value="OLO04046.1"/>
    <property type="molecule type" value="Genomic_DNA"/>
</dbReference>
<evidence type="ECO:0000256" key="5">
    <source>
        <dbReference type="SAM" id="Phobius"/>
    </source>
</evidence>
<proteinExistence type="predicted"/>
<dbReference type="STRING" id="404433.BTW07_12275"/>
<feature type="transmembrane region" description="Helical" evidence="5">
    <location>
        <begin position="73"/>
        <end position="90"/>
    </location>
</feature>
<dbReference type="Gene3D" id="1.20.1250.20">
    <property type="entry name" value="MFS general substrate transporter like domains"/>
    <property type="match status" value="2"/>
</dbReference>